<dbReference type="STRING" id="1117943.SFHH103_00432"/>
<evidence type="ECO:0000313" key="2">
    <source>
        <dbReference type="Proteomes" id="UP000007735"/>
    </source>
</evidence>
<gene>
    <name evidence="1" type="ordered locus">SFHH103_00432</name>
</gene>
<dbReference type="eggNOG" id="ENOG502ZDW4">
    <property type="taxonomic scope" value="Bacteria"/>
</dbReference>
<evidence type="ECO:0008006" key="3">
    <source>
        <dbReference type="Google" id="ProtNLM"/>
    </source>
</evidence>
<protein>
    <recommendedName>
        <fullName evidence="3">HK97 gp10 family phage protein</fullName>
    </recommendedName>
</protein>
<dbReference type="KEGG" id="sfh:SFHH103_00432"/>
<dbReference type="Proteomes" id="UP000007735">
    <property type="component" value="Chromosome"/>
</dbReference>
<dbReference type="EMBL" id="HE616890">
    <property type="protein sequence ID" value="CCE94932.1"/>
    <property type="molecule type" value="Genomic_DNA"/>
</dbReference>
<sequence>MADAFEFSIELGKLAEELTTGEVQQLTKKLALTALKGVVMKSPVDTGTFRGNWNVSIDAPDVSTTETADKSGDVTIAKGEAVIAAAAPYQAIHISNGLAYGPTLENGHSKQAPQGMVALTYAELQSMFSGD</sequence>
<dbReference type="AlphaFoldDB" id="G9A131"/>
<name>G9A131_SINF1</name>
<organism evidence="1 2">
    <name type="scientific">Sinorhizobium fredii (strain HH103)</name>
    <dbReference type="NCBI Taxonomy" id="1117943"/>
    <lineage>
        <taxon>Bacteria</taxon>
        <taxon>Pseudomonadati</taxon>
        <taxon>Pseudomonadota</taxon>
        <taxon>Alphaproteobacteria</taxon>
        <taxon>Hyphomicrobiales</taxon>
        <taxon>Rhizobiaceae</taxon>
        <taxon>Sinorhizobium/Ensifer group</taxon>
        <taxon>Sinorhizobium</taxon>
    </lineage>
</organism>
<accession>G9A131</accession>
<reference evidence="1 2" key="1">
    <citation type="journal article" date="2012" name="J. Bacteriol.">
        <title>Genome sequence of the soybean symbiont Sinorhizobium fredii HH103.</title>
        <authorList>
            <person name="Weidner S."/>
            <person name="Becker A."/>
            <person name="Bonilla I."/>
            <person name="Jaenicke S."/>
            <person name="Lloret J."/>
            <person name="Margaret I."/>
            <person name="Puhler A."/>
            <person name="Ruiz-Sainz J.E."/>
            <person name="Schneiker-Bekel S."/>
            <person name="Szczepanowski R."/>
            <person name="Vinardell J.M."/>
            <person name="Zehner S."/>
            <person name="Gottfert M."/>
        </authorList>
    </citation>
    <scope>NUCLEOTIDE SEQUENCE [LARGE SCALE GENOMIC DNA]</scope>
    <source>
        <strain evidence="1 2">HH103</strain>
    </source>
</reference>
<proteinExistence type="predicted"/>
<dbReference type="HOGENOM" id="CLU_110248_1_0_5"/>
<evidence type="ECO:0000313" key="1">
    <source>
        <dbReference type="EMBL" id="CCE94932.1"/>
    </source>
</evidence>
<dbReference type="RefSeq" id="WP_014327449.1">
    <property type="nucleotide sequence ID" value="NC_016812.1"/>
</dbReference>
<dbReference type="PATRIC" id="fig|380.5.peg.463"/>